<sequence>MLVAKREENHYYTERNKTRKPKKNNKNKKNKSNDKLKFLLCATIILLTCLFILLRYTYITKMRLEVSKLENEKNQLEKEKQEAVAELDRVKSASKIEEDAKVKLGMDYPTDEQVVYVSIDEQGIKDNEDNKEAKEKDEFFIVGYLKNMMDIILKKF</sequence>
<keyword evidence="3" id="KW-0472">Membrane</keyword>
<keyword evidence="3" id="KW-0812">Transmembrane</keyword>
<comment type="caution">
    <text evidence="4">The sequence shown here is derived from an EMBL/GenBank/DDBJ whole genome shotgun (WGS) entry which is preliminary data.</text>
</comment>
<evidence type="ECO:0000256" key="1">
    <source>
        <dbReference type="SAM" id="Coils"/>
    </source>
</evidence>
<evidence type="ECO:0000256" key="3">
    <source>
        <dbReference type="SAM" id="Phobius"/>
    </source>
</evidence>
<feature type="transmembrane region" description="Helical" evidence="3">
    <location>
        <begin position="38"/>
        <end position="58"/>
    </location>
</feature>
<evidence type="ECO:0000313" key="5">
    <source>
        <dbReference type="Proteomes" id="UP001142078"/>
    </source>
</evidence>
<feature type="compositionally biased region" description="Basic and acidic residues" evidence="2">
    <location>
        <begin position="1"/>
        <end position="16"/>
    </location>
</feature>
<keyword evidence="4" id="KW-0132">Cell division</keyword>
<keyword evidence="3" id="KW-1133">Transmembrane helix</keyword>
<keyword evidence="1" id="KW-0175">Coiled coil</keyword>
<feature type="compositionally biased region" description="Basic residues" evidence="2">
    <location>
        <begin position="17"/>
        <end position="30"/>
    </location>
</feature>
<dbReference type="EMBL" id="JANJZL010000001">
    <property type="protein sequence ID" value="MCR2042898.1"/>
    <property type="molecule type" value="Genomic_DNA"/>
</dbReference>
<accession>A0A9X2S3Y1</accession>
<keyword evidence="4" id="KW-0131">Cell cycle</keyword>
<dbReference type="AlphaFoldDB" id="A0A9X2S3Y1"/>
<name>A0A9X2S3Y1_9FIRM</name>
<evidence type="ECO:0000313" key="4">
    <source>
        <dbReference type="EMBL" id="MCR2042898.1"/>
    </source>
</evidence>
<reference evidence="4" key="1">
    <citation type="submission" date="2022-07" db="EMBL/GenBank/DDBJ databases">
        <title>Enhanced cultured diversity of the mouse gut microbiota enables custom-made synthetic communities.</title>
        <authorList>
            <person name="Afrizal A."/>
        </authorList>
    </citation>
    <scope>NUCLEOTIDE SEQUENCE</scope>
    <source>
        <strain evidence="4">DSM 29482</strain>
    </source>
</reference>
<proteinExistence type="predicted"/>
<dbReference type="GO" id="GO:0051301">
    <property type="term" value="P:cell division"/>
    <property type="evidence" value="ECO:0007669"/>
    <property type="project" value="UniProtKB-KW"/>
</dbReference>
<protein>
    <submittedName>
        <fullName evidence="4">Cell division protein FtsL</fullName>
    </submittedName>
</protein>
<gene>
    <name evidence="4" type="ORF">NSA23_02080</name>
</gene>
<organism evidence="4 5">
    <name type="scientific">Anaerosalibacter massiliensis</name>
    <dbReference type="NCBI Taxonomy" id="1347392"/>
    <lineage>
        <taxon>Bacteria</taxon>
        <taxon>Bacillati</taxon>
        <taxon>Bacillota</taxon>
        <taxon>Tissierellia</taxon>
        <taxon>Tissierellales</taxon>
        <taxon>Sporanaerobacteraceae</taxon>
        <taxon>Anaerosalibacter</taxon>
    </lineage>
</organism>
<evidence type="ECO:0000256" key="2">
    <source>
        <dbReference type="SAM" id="MobiDB-lite"/>
    </source>
</evidence>
<feature type="coiled-coil region" evidence="1">
    <location>
        <begin position="59"/>
        <end position="93"/>
    </location>
</feature>
<dbReference type="Proteomes" id="UP001142078">
    <property type="component" value="Unassembled WGS sequence"/>
</dbReference>
<dbReference type="RefSeq" id="WP_257490072.1">
    <property type="nucleotide sequence ID" value="NZ_JANJZL010000001.1"/>
</dbReference>
<feature type="region of interest" description="Disordered" evidence="2">
    <location>
        <begin position="1"/>
        <end position="30"/>
    </location>
</feature>
<keyword evidence="5" id="KW-1185">Reference proteome</keyword>